<keyword evidence="5 7" id="KW-0472">Membrane</keyword>
<dbReference type="AlphaFoldDB" id="A0A0D8XDU3"/>
<dbReference type="Proteomes" id="UP000053766">
    <property type="component" value="Unassembled WGS sequence"/>
</dbReference>
<feature type="transmembrane region" description="Helical" evidence="7">
    <location>
        <begin position="86"/>
        <end position="107"/>
    </location>
</feature>
<dbReference type="SUPFAM" id="SSF82866">
    <property type="entry name" value="Multidrug efflux transporter AcrB transmembrane domain"/>
    <property type="match status" value="1"/>
</dbReference>
<dbReference type="PROSITE" id="PS50156">
    <property type="entry name" value="SSD"/>
    <property type="match status" value="1"/>
</dbReference>
<dbReference type="InterPro" id="IPR003392">
    <property type="entry name" value="PTHD_SSD"/>
</dbReference>
<dbReference type="GO" id="GO:0030659">
    <property type="term" value="C:cytoplasmic vesicle membrane"/>
    <property type="evidence" value="ECO:0007669"/>
    <property type="project" value="TreeGrafter"/>
</dbReference>
<evidence type="ECO:0000256" key="3">
    <source>
        <dbReference type="ARBA" id="ARBA00022692"/>
    </source>
</evidence>
<dbReference type="GO" id="GO:0018996">
    <property type="term" value="P:molting cycle, collagen and cuticulin-based cuticle"/>
    <property type="evidence" value="ECO:0007669"/>
    <property type="project" value="TreeGrafter"/>
</dbReference>
<evidence type="ECO:0000256" key="1">
    <source>
        <dbReference type="ARBA" id="ARBA00004141"/>
    </source>
</evidence>
<feature type="transmembrane region" description="Helical" evidence="7">
    <location>
        <begin position="52"/>
        <end position="79"/>
    </location>
</feature>
<dbReference type="PANTHER" id="PTHR10796:SF189">
    <property type="entry name" value="SSD DOMAIN-CONTAINING PROTEIN"/>
    <property type="match status" value="1"/>
</dbReference>
<evidence type="ECO:0000256" key="2">
    <source>
        <dbReference type="ARBA" id="ARBA00005585"/>
    </source>
</evidence>
<dbReference type="PANTHER" id="PTHR10796">
    <property type="entry name" value="PATCHED-RELATED"/>
    <property type="match status" value="1"/>
</dbReference>
<evidence type="ECO:0000259" key="8">
    <source>
        <dbReference type="PROSITE" id="PS50156"/>
    </source>
</evidence>
<dbReference type="Pfam" id="PF02460">
    <property type="entry name" value="Patched"/>
    <property type="match status" value="1"/>
</dbReference>
<dbReference type="InterPro" id="IPR000731">
    <property type="entry name" value="SSD"/>
</dbReference>
<keyword evidence="6" id="KW-0325">Glycoprotein</keyword>
<dbReference type="InterPro" id="IPR051697">
    <property type="entry name" value="Patched_domain-protein"/>
</dbReference>
<evidence type="ECO:0000256" key="7">
    <source>
        <dbReference type="SAM" id="Phobius"/>
    </source>
</evidence>
<comment type="subcellular location">
    <subcellularLocation>
        <location evidence="1">Membrane</location>
        <topology evidence="1">Multi-pass membrane protein</topology>
    </subcellularLocation>
</comment>
<gene>
    <name evidence="9" type="ORF">DICVIV_11227</name>
</gene>
<evidence type="ECO:0000313" key="10">
    <source>
        <dbReference type="Proteomes" id="UP000053766"/>
    </source>
</evidence>
<protein>
    <recommendedName>
        <fullName evidence="8">SSD domain-containing protein</fullName>
    </recommendedName>
</protein>
<feature type="transmembrane region" description="Helical" evidence="7">
    <location>
        <begin position="127"/>
        <end position="155"/>
    </location>
</feature>
<proteinExistence type="inferred from homology"/>
<keyword evidence="4 7" id="KW-1133">Transmembrane helix</keyword>
<dbReference type="OrthoDB" id="5875602at2759"/>
<evidence type="ECO:0000313" key="9">
    <source>
        <dbReference type="EMBL" id="KJH42768.1"/>
    </source>
</evidence>
<feature type="non-terminal residue" evidence="9">
    <location>
        <position position="384"/>
    </location>
</feature>
<organism evidence="9 10">
    <name type="scientific">Dictyocaulus viviparus</name>
    <name type="common">Bovine lungworm</name>
    <dbReference type="NCBI Taxonomy" id="29172"/>
    <lineage>
        <taxon>Eukaryota</taxon>
        <taxon>Metazoa</taxon>
        <taxon>Ecdysozoa</taxon>
        <taxon>Nematoda</taxon>
        <taxon>Chromadorea</taxon>
        <taxon>Rhabditida</taxon>
        <taxon>Rhabditina</taxon>
        <taxon>Rhabditomorpha</taxon>
        <taxon>Strongyloidea</taxon>
        <taxon>Metastrongylidae</taxon>
        <taxon>Dictyocaulus</taxon>
    </lineage>
</organism>
<dbReference type="GO" id="GO:0006897">
    <property type="term" value="P:endocytosis"/>
    <property type="evidence" value="ECO:0007669"/>
    <property type="project" value="TreeGrafter"/>
</dbReference>
<reference evidence="10" key="2">
    <citation type="journal article" date="2016" name="Sci. Rep.">
        <title>Dictyocaulus viviparus genome, variome and transcriptome elucidate lungworm biology and support future intervention.</title>
        <authorList>
            <person name="McNulty S.N."/>
            <person name="Strube C."/>
            <person name="Rosa B.A."/>
            <person name="Martin J.C."/>
            <person name="Tyagi R."/>
            <person name="Choi Y.J."/>
            <person name="Wang Q."/>
            <person name="Hallsworth Pepin K."/>
            <person name="Zhang X."/>
            <person name="Ozersky P."/>
            <person name="Wilson R.K."/>
            <person name="Sternberg P.W."/>
            <person name="Gasser R.B."/>
            <person name="Mitreva M."/>
        </authorList>
    </citation>
    <scope>NUCLEOTIDE SEQUENCE [LARGE SCALE GENOMIC DNA]</scope>
    <source>
        <strain evidence="10">HannoverDv2000</strain>
    </source>
</reference>
<reference evidence="9 10" key="1">
    <citation type="submission" date="2013-11" db="EMBL/GenBank/DDBJ databases">
        <title>Draft genome of the bovine lungworm Dictyocaulus viviparus.</title>
        <authorList>
            <person name="Mitreva M."/>
        </authorList>
    </citation>
    <scope>NUCLEOTIDE SEQUENCE [LARGE SCALE GENOMIC DNA]</scope>
    <source>
        <strain evidence="9 10">HannoverDv2000</strain>
    </source>
</reference>
<name>A0A0D8XDU3_DICVI</name>
<dbReference type="EMBL" id="KN716627">
    <property type="protein sequence ID" value="KJH42768.1"/>
    <property type="molecule type" value="Genomic_DNA"/>
</dbReference>
<comment type="similarity">
    <text evidence="2">Belongs to the patched family.</text>
</comment>
<evidence type="ECO:0000256" key="5">
    <source>
        <dbReference type="ARBA" id="ARBA00023136"/>
    </source>
</evidence>
<sequence>MKEVMFGVFPITHVKEGIGSSGLCQQPKIEDAAQYLLSSIHLTLSAFTSPKILALVLASSLLPFMSLLDATAFCSFLGLHMNTITVISLAVAFAIGFDGVLMFYNAWISASNHTTIEDRMSEVFSDALPSITIVSSTSLGLLFGTICFLPAVIAWCSPIETHQQLARTLPQSSEISKTRHLDVFLGTDIEKAQKLHDFCVSLVKADIDYRDLLPSDSPSRKGVHFMNDIVWPEFFNVLFFIEKPPRFDDPVEYQRFSNLISEIESLPSSIKNSGMMWINDFKRHTGMVGNETGYKSKMQLNLALNMTLFHDFIAHHIYKAWSSGVRYRTEGNSSIITKMLYIGGFEGVHTMMDKGALLTRCRQILAKYPEFDIVPFDTEVRMVD</sequence>
<evidence type="ECO:0000256" key="4">
    <source>
        <dbReference type="ARBA" id="ARBA00022989"/>
    </source>
</evidence>
<accession>A0A0D8XDU3</accession>
<dbReference type="GO" id="GO:0005886">
    <property type="term" value="C:plasma membrane"/>
    <property type="evidence" value="ECO:0007669"/>
    <property type="project" value="TreeGrafter"/>
</dbReference>
<keyword evidence="3 7" id="KW-0812">Transmembrane</keyword>
<keyword evidence="10" id="KW-1185">Reference proteome</keyword>
<feature type="domain" description="SSD" evidence="8">
    <location>
        <begin position="55"/>
        <end position="156"/>
    </location>
</feature>
<evidence type="ECO:0000256" key="6">
    <source>
        <dbReference type="ARBA" id="ARBA00023180"/>
    </source>
</evidence>